<dbReference type="OrthoDB" id="303614at2759"/>
<dbReference type="Gene3D" id="3.40.50.2300">
    <property type="match status" value="1"/>
</dbReference>
<organism evidence="6 7">
    <name type="scientific">Cyphellophora attinorum</name>
    <dbReference type="NCBI Taxonomy" id="1664694"/>
    <lineage>
        <taxon>Eukaryota</taxon>
        <taxon>Fungi</taxon>
        <taxon>Dikarya</taxon>
        <taxon>Ascomycota</taxon>
        <taxon>Pezizomycotina</taxon>
        <taxon>Eurotiomycetes</taxon>
        <taxon>Chaetothyriomycetidae</taxon>
        <taxon>Chaetothyriales</taxon>
        <taxon>Cyphellophoraceae</taxon>
        <taxon>Cyphellophora</taxon>
    </lineage>
</organism>
<evidence type="ECO:0000259" key="5">
    <source>
        <dbReference type="PROSITE" id="PS50110"/>
    </source>
</evidence>
<dbReference type="PRINTS" id="PR00344">
    <property type="entry name" value="BCTRLSENSOR"/>
</dbReference>
<evidence type="ECO:0000259" key="4">
    <source>
        <dbReference type="PROSITE" id="PS50109"/>
    </source>
</evidence>
<evidence type="ECO:0000313" key="6">
    <source>
        <dbReference type="EMBL" id="KPI41876.1"/>
    </source>
</evidence>
<dbReference type="Gene3D" id="3.30.565.10">
    <property type="entry name" value="Histidine kinase-like ATPase, C-terminal domain"/>
    <property type="match status" value="1"/>
</dbReference>
<dbReference type="SUPFAM" id="SSF52172">
    <property type="entry name" value="CheY-like"/>
    <property type="match status" value="1"/>
</dbReference>
<comment type="caution">
    <text evidence="6">The sequence shown here is derived from an EMBL/GenBank/DDBJ whole genome shotgun (WGS) entry which is preliminary data.</text>
</comment>
<dbReference type="InterPro" id="IPR036890">
    <property type="entry name" value="HATPase_C_sf"/>
</dbReference>
<dbReference type="EMBL" id="LFJN01000008">
    <property type="protein sequence ID" value="KPI41876.1"/>
    <property type="molecule type" value="Genomic_DNA"/>
</dbReference>
<feature type="domain" description="Histidine kinase" evidence="4">
    <location>
        <begin position="410"/>
        <end position="663"/>
    </location>
</feature>
<dbReference type="InterPro" id="IPR011006">
    <property type="entry name" value="CheY-like_superfamily"/>
</dbReference>
<keyword evidence="6" id="KW-0808">Transferase</keyword>
<dbReference type="InterPro" id="IPR050956">
    <property type="entry name" value="2C_system_His_kinase"/>
</dbReference>
<dbReference type="GeneID" id="28737597"/>
<dbReference type="SUPFAM" id="SSF47384">
    <property type="entry name" value="Homodimeric domain of signal transducing histidine kinase"/>
    <property type="match status" value="1"/>
</dbReference>
<dbReference type="FunFam" id="1.10.287.130:FF:000023">
    <property type="entry name" value="Sensor histidine kinase/response regulator, putative"/>
    <property type="match status" value="1"/>
</dbReference>
<feature type="compositionally biased region" description="Basic and acidic residues" evidence="3">
    <location>
        <begin position="203"/>
        <end position="216"/>
    </location>
</feature>
<evidence type="ECO:0000313" key="7">
    <source>
        <dbReference type="Proteomes" id="UP000038010"/>
    </source>
</evidence>
<dbReference type="PROSITE" id="PS50110">
    <property type="entry name" value="RESPONSE_REGULATORY"/>
    <property type="match status" value="1"/>
</dbReference>
<dbReference type="PANTHER" id="PTHR43719">
    <property type="entry name" value="TWO-COMPONENT HISTIDINE KINASE"/>
    <property type="match status" value="1"/>
</dbReference>
<dbReference type="STRING" id="1664694.A0A0N1HBR8"/>
<feature type="compositionally biased region" description="Low complexity" evidence="3">
    <location>
        <begin position="670"/>
        <end position="686"/>
    </location>
</feature>
<dbReference type="SUPFAM" id="SSF55874">
    <property type="entry name" value="ATPase domain of HSP90 chaperone/DNA topoisomerase II/histidine kinase"/>
    <property type="match status" value="1"/>
</dbReference>
<dbReference type="GO" id="GO:0000155">
    <property type="term" value="F:phosphorelay sensor kinase activity"/>
    <property type="evidence" value="ECO:0007669"/>
    <property type="project" value="InterPro"/>
</dbReference>
<keyword evidence="1 2" id="KW-0597">Phosphoprotein</keyword>
<name>A0A0N1HBR8_9EURO</name>
<dbReference type="PANTHER" id="PTHR43719:SF72">
    <property type="entry name" value="HISTIDINE KINASE_RESPONSE REGULATOR, PUTATIVE (AFU_ORTHOLOGUE AFUA_8G06140)-RELATED"/>
    <property type="match status" value="1"/>
</dbReference>
<feature type="compositionally biased region" description="Polar residues" evidence="3">
    <location>
        <begin position="157"/>
        <end position="178"/>
    </location>
</feature>
<dbReference type="InterPro" id="IPR004358">
    <property type="entry name" value="Sig_transdc_His_kin-like_C"/>
</dbReference>
<proteinExistence type="predicted"/>
<keyword evidence="7" id="KW-1185">Reference proteome</keyword>
<dbReference type="SMART" id="SM00388">
    <property type="entry name" value="HisKA"/>
    <property type="match status" value="1"/>
</dbReference>
<feature type="domain" description="Response regulatory" evidence="5">
    <location>
        <begin position="890"/>
        <end position="1019"/>
    </location>
</feature>
<keyword evidence="6" id="KW-0418">Kinase</keyword>
<dbReference type="SMART" id="SM00387">
    <property type="entry name" value="HATPase_c"/>
    <property type="match status" value="1"/>
</dbReference>
<dbReference type="Gene3D" id="1.10.287.130">
    <property type="match status" value="1"/>
</dbReference>
<feature type="region of interest" description="Disordered" evidence="3">
    <location>
        <begin position="662"/>
        <end position="690"/>
    </location>
</feature>
<dbReference type="InterPro" id="IPR005467">
    <property type="entry name" value="His_kinase_dom"/>
</dbReference>
<reference evidence="6 7" key="1">
    <citation type="submission" date="2015-06" db="EMBL/GenBank/DDBJ databases">
        <title>Draft genome of the ant-associated black yeast Phialophora attae CBS 131958.</title>
        <authorList>
            <person name="Moreno L.F."/>
            <person name="Stielow B.J."/>
            <person name="de Hoog S."/>
            <person name="Vicente V.A."/>
            <person name="Weiss V.A."/>
            <person name="de Vries M."/>
            <person name="Cruz L.M."/>
            <person name="Souza E.M."/>
        </authorList>
    </citation>
    <scope>NUCLEOTIDE SEQUENCE [LARGE SCALE GENOMIC DNA]</scope>
    <source>
        <strain evidence="6 7">CBS 131958</strain>
    </source>
</reference>
<gene>
    <name evidence="6" type="ORF">AB675_5502</name>
</gene>
<dbReference type="PROSITE" id="PS50109">
    <property type="entry name" value="HIS_KIN"/>
    <property type="match status" value="1"/>
</dbReference>
<dbReference type="InterPro" id="IPR001789">
    <property type="entry name" value="Sig_transdc_resp-reg_receiver"/>
</dbReference>
<dbReference type="VEuPathDB" id="FungiDB:AB675_5502"/>
<dbReference type="Pfam" id="PF02518">
    <property type="entry name" value="HATPase_c"/>
    <property type="match status" value="1"/>
</dbReference>
<evidence type="ECO:0000256" key="2">
    <source>
        <dbReference type="PROSITE-ProRule" id="PRU00169"/>
    </source>
</evidence>
<dbReference type="InterPro" id="IPR003661">
    <property type="entry name" value="HisK_dim/P_dom"/>
</dbReference>
<evidence type="ECO:0000256" key="1">
    <source>
        <dbReference type="ARBA" id="ARBA00022553"/>
    </source>
</evidence>
<protein>
    <submittedName>
        <fullName evidence="6">Sensor histidine kinase RcsC</fullName>
    </submittedName>
</protein>
<dbReference type="SMART" id="SM00448">
    <property type="entry name" value="REC"/>
    <property type="match status" value="1"/>
</dbReference>
<dbReference type="InterPro" id="IPR036097">
    <property type="entry name" value="HisK_dim/P_sf"/>
</dbReference>
<dbReference type="Proteomes" id="UP000038010">
    <property type="component" value="Unassembled WGS sequence"/>
</dbReference>
<dbReference type="CDD" id="cd17546">
    <property type="entry name" value="REC_hyHK_CKI1_RcsC-like"/>
    <property type="match status" value="1"/>
</dbReference>
<evidence type="ECO:0000256" key="3">
    <source>
        <dbReference type="SAM" id="MobiDB-lite"/>
    </source>
</evidence>
<dbReference type="Pfam" id="PF00512">
    <property type="entry name" value="HisKA"/>
    <property type="match status" value="1"/>
</dbReference>
<dbReference type="RefSeq" id="XP_018001839.1">
    <property type="nucleotide sequence ID" value="XM_018145717.1"/>
</dbReference>
<feature type="region of interest" description="Disordered" evidence="3">
    <location>
        <begin position="1028"/>
        <end position="1055"/>
    </location>
</feature>
<sequence length="1055" mass="114436">MLNFMDHETMYFIADYDGVEGNVDPIVTACSAAVPLHGRVCELTIRMKPDNSDNSVVPMFTVPDLTRSVFKDLGVVKGPPYFKFYAGTPITTSAGINIGSLAILDVKPRDGLTPALERLLGRTAQQVMDTLETRRLAADGRRAALFLKSSEALTSGKSSVFTKTEPPTSYGISATAQRPGQAKERSSSVVSIPGVAAEEAEDELSRSEDDPERMKADLSGPATFERAAGLLRESFDQLDMCVEVVFAFLDVSRHRIGSHDQPVSFIASPQERPDNVKLPDTLIKSLVRRYPKGCLFDLEESLCYSPIDPNKTGWLSVKRPSRPTASQLDRIDALREAFPGASQVLFTSLWDPDRGSFAAAAFIANMSNKYALSVTTDLSFLNSFCCSLMVECSRIDAAKSSQQKSDFSSTISHELRSPLHGILASVEFLSDTQLDSHQESLVSTVQSCGKVLLDTINHVLDYSKINTYRKAWQAENTRTFALKGRKAPPIAPPPLLQMTEVTEVANIVEEVVETLVTSQEFSDKHGTSLRSNGHAKNRLQVFLDIDPGDYIFSTQPGAIRRIVMNLTGNALKYTSSGSVTIALHQEASTEVLLTVSDTGCGISEKFIETRLFNAFCQENVLAPGTGLGLSIVHNIVTMLGGSIKVSSELGVGTTFNVRLPLQRPLPGQQSTTTTPHSGSSTSSTRSDPQVAAELVRKSSKRRVVLAISNEKLRLNVEKILTGWFKLEIVGKDADVCITDDPSMRESPAKSVILLGTLAQQRAHVSQSRVEYVSTPVGPYRLARVLYATLVKAGSRPVSMRGGSDLGGFAGHARQQSFNASLHEIDVGGDLRHMIGAAETMSIAQNSPQALKVLYTPRDVAPDSVVEKGEGFPFPGQDETPVKAAPTQQNGFQDPSAKLINLNLLKNFLSRKRKYAGVGSAEDGQQAVDLFISNAEQTKPYDIVFMDISMPIMNGFEATREIRAWEKKQKTTAGSGTLIIALTGLAGSRDQAEAFDAGIDVYLTKPVSFKSVAELLDNWETNQEIARTAAHGSTPTTPKHPTHPSHGQNASEAMAG</sequence>
<dbReference type="Pfam" id="PF00072">
    <property type="entry name" value="Response_reg"/>
    <property type="match status" value="1"/>
</dbReference>
<dbReference type="CDD" id="cd00082">
    <property type="entry name" value="HisKA"/>
    <property type="match status" value="1"/>
</dbReference>
<dbReference type="InterPro" id="IPR003594">
    <property type="entry name" value="HATPase_dom"/>
</dbReference>
<feature type="modified residue" description="4-aspartylphosphate" evidence="2">
    <location>
        <position position="946"/>
    </location>
</feature>
<feature type="region of interest" description="Disordered" evidence="3">
    <location>
        <begin position="157"/>
        <end position="217"/>
    </location>
</feature>
<accession>A0A0N1HBR8</accession>
<feature type="compositionally biased region" description="Low complexity" evidence="3">
    <location>
        <begin position="1030"/>
        <end position="1046"/>
    </location>
</feature>
<dbReference type="AlphaFoldDB" id="A0A0N1HBR8"/>